<dbReference type="RefSeq" id="WP_252094050.1">
    <property type="nucleotide sequence ID" value="NZ_JACIDV010000002.1"/>
</dbReference>
<organism evidence="3 4">
    <name type="scientific">Rhizobium skierniewicense</name>
    <dbReference type="NCBI Taxonomy" id="984260"/>
    <lineage>
        <taxon>Bacteria</taxon>
        <taxon>Pseudomonadati</taxon>
        <taxon>Pseudomonadota</taxon>
        <taxon>Alphaproteobacteria</taxon>
        <taxon>Hyphomicrobiales</taxon>
        <taxon>Rhizobiaceae</taxon>
        <taxon>Rhizobium/Agrobacterium group</taxon>
        <taxon>Rhizobium</taxon>
    </lineage>
</organism>
<dbReference type="EMBL" id="JACIDV010000002">
    <property type="protein sequence ID" value="MBB3944642.1"/>
    <property type="molecule type" value="Genomic_DNA"/>
</dbReference>
<comment type="caution">
    <text evidence="3">The sequence shown here is derived from an EMBL/GenBank/DDBJ whole genome shotgun (WGS) entry which is preliminary data.</text>
</comment>
<dbReference type="CDD" id="cd04647">
    <property type="entry name" value="LbH_MAT_like"/>
    <property type="match status" value="1"/>
</dbReference>
<dbReference type="PANTHER" id="PTHR23416:SF23">
    <property type="entry name" value="ACETYLTRANSFERASE C18B11.09C-RELATED"/>
    <property type="match status" value="1"/>
</dbReference>
<gene>
    <name evidence="3" type="ORF">GGQ73_000567</name>
</gene>
<evidence type="ECO:0000313" key="4">
    <source>
        <dbReference type="Proteomes" id="UP000565286"/>
    </source>
</evidence>
<accession>A0A7W6C7J2</accession>
<keyword evidence="2 3" id="KW-0808">Transferase</keyword>
<comment type="similarity">
    <text evidence="1">Belongs to the transferase hexapeptide repeat family.</text>
</comment>
<evidence type="ECO:0000313" key="3">
    <source>
        <dbReference type="EMBL" id="MBB3944642.1"/>
    </source>
</evidence>
<protein>
    <submittedName>
        <fullName evidence="3">Acetyltransferase-like isoleucine patch superfamily enzyme</fullName>
    </submittedName>
</protein>
<dbReference type="GO" id="GO:0008374">
    <property type="term" value="F:O-acyltransferase activity"/>
    <property type="evidence" value="ECO:0007669"/>
    <property type="project" value="TreeGrafter"/>
</dbReference>
<reference evidence="3 4" key="1">
    <citation type="submission" date="2020-08" db="EMBL/GenBank/DDBJ databases">
        <title>Genomic Encyclopedia of Type Strains, Phase IV (KMG-IV): sequencing the most valuable type-strain genomes for metagenomic binning, comparative biology and taxonomic classification.</title>
        <authorList>
            <person name="Goeker M."/>
        </authorList>
    </citation>
    <scope>NUCLEOTIDE SEQUENCE [LARGE SCALE GENOMIC DNA]</scope>
    <source>
        <strain evidence="3 4">DSM 26438</strain>
    </source>
</reference>
<dbReference type="InterPro" id="IPR051159">
    <property type="entry name" value="Hexapeptide_acetyltransf"/>
</dbReference>
<evidence type="ECO:0000256" key="1">
    <source>
        <dbReference type="ARBA" id="ARBA00007274"/>
    </source>
</evidence>
<name>A0A7W6C7J2_9HYPH</name>
<dbReference type="Gene3D" id="2.160.10.10">
    <property type="entry name" value="Hexapeptide repeat proteins"/>
    <property type="match status" value="1"/>
</dbReference>
<proteinExistence type="inferred from homology"/>
<sequence>MTIVASNHNFDDPTRTIKSQGNSSIGITIGNDVWIGANCVILDGAKIADGCVIAAGSVVRGETVTMGIYAGVPAKLKRLRGQERSVSM</sequence>
<dbReference type="InterPro" id="IPR011004">
    <property type="entry name" value="Trimer_LpxA-like_sf"/>
</dbReference>
<evidence type="ECO:0000256" key="2">
    <source>
        <dbReference type="ARBA" id="ARBA00022679"/>
    </source>
</evidence>
<dbReference type="Pfam" id="PF00132">
    <property type="entry name" value="Hexapep"/>
    <property type="match status" value="1"/>
</dbReference>
<dbReference type="GO" id="GO:0005829">
    <property type="term" value="C:cytosol"/>
    <property type="evidence" value="ECO:0007669"/>
    <property type="project" value="TreeGrafter"/>
</dbReference>
<dbReference type="InterPro" id="IPR001451">
    <property type="entry name" value="Hexapep"/>
</dbReference>
<keyword evidence="4" id="KW-1185">Reference proteome</keyword>
<dbReference type="SUPFAM" id="SSF51161">
    <property type="entry name" value="Trimeric LpxA-like enzymes"/>
    <property type="match status" value="1"/>
</dbReference>
<dbReference type="AlphaFoldDB" id="A0A7W6C7J2"/>
<dbReference type="Proteomes" id="UP000565286">
    <property type="component" value="Unassembled WGS sequence"/>
</dbReference>
<dbReference type="PANTHER" id="PTHR23416">
    <property type="entry name" value="SIALIC ACID SYNTHASE-RELATED"/>
    <property type="match status" value="1"/>
</dbReference>